<geneLocation type="plasmid" evidence="1 2">
    <name>pWMBT7</name>
</geneLocation>
<organism evidence="1 2">
    <name type="scientific">Shewanella morhuae</name>
    <dbReference type="NCBI Taxonomy" id="365591"/>
    <lineage>
        <taxon>Bacteria</taxon>
        <taxon>Pseudomonadati</taxon>
        <taxon>Pseudomonadota</taxon>
        <taxon>Gammaproteobacteria</taxon>
        <taxon>Alteromonadales</taxon>
        <taxon>Shewanellaceae</taxon>
        <taxon>Shewanella</taxon>
    </lineage>
</organism>
<dbReference type="Proteomes" id="UP000240506">
    <property type="component" value="Plasmid pWMBT7"/>
</dbReference>
<dbReference type="EMBL" id="PYSG01000001">
    <property type="protein sequence ID" value="PTA51840.1"/>
    <property type="molecule type" value="Genomic_DNA"/>
</dbReference>
<protein>
    <submittedName>
        <fullName evidence="1">Uncharacterized protein</fullName>
    </submittedName>
</protein>
<name>A0ABX5HYJ7_9GAMM</name>
<keyword evidence="2" id="KW-1185">Reference proteome</keyword>
<evidence type="ECO:0000313" key="1">
    <source>
        <dbReference type="EMBL" id="PTA51840.1"/>
    </source>
</evidence>
<comment type="caution">
    <text evidence="1">The sequence shown here is derived from an EMBL/GenBank/DDBJ whole genome shotgun (WGS) entry which is preliminary data.</text>
</comment>
<keyword evidence="1" id="KW-0614">Plasmid</keyword>
<accession>A0ABX5HYJ7</accession>
<evidence type="ECO:0000313" key="2">
    <source>
        <dbReference type="Proteomes" id="UP000240506"/>
    </source>
</evidence>
<reference evidence="1 2" key="1">
    <citation type="submission" date="2018-04" db="EMBL/GenBank/DDBJ databases">
        <title>Genomic sequence of a freshwater isolate of Shewanella morhuae.</title>
        <authorList>
            <person name="Castillo D.E."/>
            <person name="Gram L."/>
        </authorList>
    </citation>
    <scope>NUCLEOTIDE SEQUENCE [LARGE SCALE GENOMIC DNA]</scope>
    <source>
        <strain evidence="1 2">CW7</strain>
        <plasmid evidence="1 2">pWMBT7</plasmid>
    </source>
</reference>
<sequence>MKAALTNKNGNGKGGSQLKLKTYYVYPSAVITTMTGVSPSSLGWTFQPPKGAALSKKLLRGKTLSELYAAMESHGITVDDRCEESEFVNPCPSKLTITADAVTARIIIVDDHGARSMPAIRFEFTADSIPSFTGAVKGALKVLDIEQMNNRLNQLVKYLGDRQN</sequence>
<gene>
    <name evidence="1" type="ORF">C9I43_00455</name>
</gene>
<proteinExistence type="predicted"/>